<dbReference type="InterPro" id="IPR026516">
    <property type="entry name" value="THAP1/10"/>
</dbReference>
<dbReference type="PROSITE" id="PS50950">
    <property type="entry name" value="ZF_THAP"/>
    <property type="match status" value="1"/>
</dbReference>
<keyword evidence="6" id="KW-0805">Transcription regulation</keyword>
<keyword evidence="5" id="KW-0862">Zinc</keyword>
<evidence type="ECO:0000256" key="3">
    <source>
        <dbReference type="ARBA" id="ARBA00022723"/>
    </source>
</evidence>
<evidence type="ECO:0000256" key="11">
    <source>
        <dbReference type="ARBA" id="ARBA00023306"/>
    </source>
</evidence>
<evidence type="ECO:0000313" key="15">
    <source>
        <dbReference type="Proteomes" id="UP000078542"/>
    </source>
</evidence>
<dbReference type="GO" id="GO:0008270">
    <property type="term" value="F:zinc ion binding"/>
    <property type="evidence" value="ECO:0007669"/>
    <property type="project" value="UniProtKB-KW"/>
</dbReference>
<evidence type="ECO:0000256" key="1">
    <source>
        <dbReference type="ARBA" id="ARBA00004642"/>
    </source>
</evidence>
<keyword evidence="4 12" id="KW-0863">Zinc-finger</keyword>
<evidence type="ECO:0000256" key="6">
    <source>
        <dbReference type="ARBA" id="ARBA00023015"/>
    </source>
</evidence>
<evidence type="ECO:0000256" key="2">
    <source>
        <dbReference type="ARBA" id="ARBA00006177"/>
    </source>
</evidence>
<evidence type="ECO:0000256" key="4">
    <source>
        <dbReference type="ARBA" id="ARBA00022771"/>
    </source>
</evidence>
<comment type="subcellular location">
    <subcellularLocation>
        <location evidence="1">Nucleus</location>
        <location evidence="1">Nucleoplasm</location>
    </subcellularLocation>
</comment>
<evidence type="ECO:0000256" key="7">
    <source>
        <dbReference type="ARBA" id="ARBA00023054"/>
    </source>
</evidence>
<dbReference type="PANTHER" id="PTHR46600:SF1">
    <property type="entry name" value="THAP DOMAIN-CONTAINING PROTEIN 1"/>
    <property type="match status" value="1"/>
</dbReference>
<proteinExistence type="inferred from homology"/>
<dbReference type="AlphaFoldDB" id="A0A151I6E6"/>
<keyword evidence="3" id="KW-0479">Metal-binding</keyword>
<evidence type="ECO:0000256" key="9">
    <source>
        <dbReference type="ARBA" id="ARBA00023163"/>
    </source>
</evidence>
<keyword evidence="10" id="KW-0539">Nucleus</keyword>
<keyword evidence="15" id="KW-1185">Reference proteome</keyword>
<evidence type="ECO:0000256" key="8">
    <source>
        <dbReference type="ARBA" id="ARBA00023125"/>
    </source>
</evidence>
<sequence length="58" mass="6844">MGGCSALNCKNRSEAGFRTFRFPTEAERKKKWLINCRRDKWIPSSNSRLCEVSTYIYH</sequence>
<protein>
    <recommendedName>
        <fullName evidence="13">THAP-type domain-containing protein</fullName>
    </recommendedName>
</protein>
<dbReference type="Pfam" id="PF05485">
    <property type="entry name" value="THAP"/>
    <property type="match status" value="1"/>
</dbReference>
<evidence type="ECO:0000256" key="12">
    <source>
        <dbReference type="PROSITE-ProRule" id="PRU00309"/>
    </source>
</evidence>
<accession>A0A151I6E6</accession>
<keyword evidence="9" id="KW-0804">Transcription</keyword>
<gene>
    <name evidence="14" type="ORF">ALC62_15718</name>
</gene>
<organism evidence="14 15">
    <name type="scientific">Cyphomyrmex costatus</name>
    <dbReference type="NCBI Taxonomy" id="456900"/>
    <lineage>
        <taxon>Eukaryota</taxon>
        <taxon>Metazoa</taxon>
        <taxon>Ecdysozoa</taxon>
        <taxon>Arthropoda</taxon>
        <taxon>Hexapoda</taxon>
        <taxon>Insecta</taxon>
        <taxon>Pterygota</taxon>
        <taxon>Neoptera</taxon>
        <taxon>Endopterygota</taxon>
        <taxon>Hymenoptera</taxon>
        <taxon>Apocrita</taxon>
        <taxon>Aculeata</taxon>
        <taxon>Formicoidea</taxon>
        <taxon>Formicidae</taxon>
        <taxon>Myrmicinae</taxon>
        <taxon>Cyphomyrmex</taxon>
    </lineage>
</organism>
<dbReference type="InterPro" id="IPR006612">
    <property type="entry name" value="THAP_Znf"/>
</dbReference>
<feature type="domain" description="THAP-type" evidence="13">
    <location>
        <begin position="1"/>
        <end position="58"/>
    </location>
</feature>
<evidence type="ECO:0000256" key="10">
    <source>
        <dbReference type="ARBA" id="ARBA00023242"/>
    </source>
</evidence>
<evidence type="ECO:0000313" key="14">
    <source>
        <dbReference type="EMBL" id="KYM93676.1"/>
    </source>
</evidence>
<name>A0A151I6E6_9HYME</name>
<dbReference type="PANTHER" id="PTHR46600">
    <property type="entry name" value="THAP DOMAIN-CONTAINING"/>
    <property type="match status" value="1"/>
</dbReference>
<dbReference type="GO" id="GO:0043565">
    <property type="term" value="F:sequence-specific DNA binding"/>
    <property type="evidence" value="ECO:0007669"/>
    <property type="project" value="InterPro"/>
</dbReference>
<dbReference type="SUPFAM" id="SSF57716">
    <property type="entry name" value="Glucocorticoid receptor-like (DNA-binding domain)"/>
    <property type="match status" value="1"/>
</dbReference>
<dbReference type="EMBL" id="KQ978476">
    <property type="protein sequence ID" value="KYM93676.1"/>
    <property type="molecule type" value="Genomic_DNA"/>
</dbReference>
<keyword evidence="7" id="KW-0175">Coiled coil</keyword>
<evidence type="ECO:0000259" key="13">
    <source>
        <dbReference type="PROSITE" id="PS50950"/>
    </source>
</evidence>
<dbReference type="GO" id="GO:0005654">
    <property type="term" value="C:nucleoplasm"/>
    <property type="evidence" value="ECO:0007669"/>
    <property type="project" value="UniProtKB-SubCell"/>
</dbReference>
<keyword evidence="11" id="KW-0131">Cell cycle</keyword>
<comment type="similarity">
    <text evidence="2">Belongs to the THAP1 family.</text>
</comment>
<reference evidence="14 15" key="1">
    <citation type="submission" date="2016-03" db="EMBL/GenBank/DDBJ databases">
        <title>Cyphomyrmex costatus WGS genome.</title>
        <authorList>
            <person name="Nygaard S."/>
            <person name="Hu H."/>
            <person name="Boomsma J."/>
            <person name="Zhang G."/>
        </authorList>
    </citation>
    <scope>NUCLEOTIDE SEQUENCE [LARGE SCALE GENOMIC DNA]</scope>
    <source>
        <strain evidence="14">MS0001</strain>
        <tissue evidence="14">Whole body</tissue>
    </source>
</reference>
<keyword evidence="8 12" id="KW-0238">DNA-binding</keyword>
<evidence type="ECO:0000256" key="5">
    <source>
        <dbReference type="ARBA" id="ARBA00022833"/>
    </source>
</evidence>
<dbReference type="Proteomes" id="UP000078542">
    <property type="component" value="Unassembled WGS sequence"/>
</dbReference>